<evidence type="ECO:0000313" key="2">
    <source>
        <dbReference type="EMBL" id="TCP56064.1"/>
    </source>
</evidence>
<accession>A0A4R2R2N5</accession>
<dbReference type="Proteomes" id="UP000294911">
    <property type="component" value="Unassembled WGS sequence"/>
</dbReference>
<feature type="chain" id="PRO_5020221418" evidence="1">
    <location>
        <begin position="28"/>
        <end position="68"/>
    </location>
</feature>
<evidence type="ECO:0000313" key="3">
    <source>
        <dbReference type="Proteomes" id="UP000294911"/>
    </source>
</evidence>
<keyword evidence="1" id="KW-0732">Signal</keyword>
<proteinExistence type="predicted"/>
<gene>
    <name evidence="2" type="ORF">EV191_1014</name>
</gene>
<feature type="signal peptide" evidence="1">
    <location>
        <begin position="1"/>
        <end position="27"/>
    </location>
</feature>
<evidence type="ECO:0000256" key="1">
    <source>
        <dbReference type="SAM" id="SignalP"/>
    </source>
</evidence>
<name>A0A4R2R2N5_9PSEU</name>
<protein>
    <submittedName>
        <fullName evidence="2">Uncharacterized protein</fullName>
    </submittedName>
</protein>
<dbReference type="EMBL" id="SLXQ01000001">
    <property type="protein sequence ID" value="TCP56064.1"/>
    <property type="molecule type" value="Genomic_DNA"/>
</dbReference>
<sequence length="68" mass="7362">MPAWLITPAVAALLVLGLLAIRGFARAATPPHPQRVRVVMDEAHGWPPVRKVDLADGDLIEGDSRWLG</sequence>
<reference evidence="2 3" key="1">
    <citation type="submission" date="2019-03" db="EMBL/GenBank/DDBJ databases">
        <title>Genomic Encyclopedia of Type Strains, Phase IV (KMG-IV): sequencing the most valuable type-strain genomes for metagenomic binning, comparative biology and taxonomic classification.</title>
        <authorList>
            <person name="Goeker M."/>
        </authorList>
    </citation>
    <scope>NUCLEOTIDE SEQUENCE [LARGE SCALE GENOMIC DNA]</scope>
    <source>
        <strain evidence="2 3">DSM 45765</strain>
    </source>
</reference>
<comment type="caution">
    <text evidence="2">The sequence shown here is derived from an EMBL/GenBank/DDBJ whole genome shotgun (WGS) entry which is preliminary data.</text>
</comment>
<dbReference type="AlphaFoldDB" id="A0A4R2R2N5"/>
<organism evidence="2 3">
    <name type="scientific">Tamaricihabitans halophyticus</name>
    <dbReference type="NCBI Taxonomy" id="1262583"/>
    <lineage>
        <taxon>Bacteria</taxon>
        <taxon>Bacillati</taxon>
        <taxon>Actinomycetota</taxon>
        <taxon>Actinomycetes</taxon>
        <taxon>Pseudonocardiales</taxon>
        <taxon>Pseudonocardiaceae</taxon>
        <taxon>Tamaricihabitans</taxon>
    </lineage>
</organism>
<dbReference type="RefSeq" id="WP_132874728.1">
    <property type="nucleotide sequence ID" value="NZ_SLXQ01000001.1"/>
</dbReference>
<keyword evidence="3" id="KW-1185">Reference proteome</keyword>